<dbReference type="AlphaFoldDB" id="A0A378TCS2"/>
<dbReference type="InterPro" id="IPR038330">
    <property type="entry name" value="TspO/MBR-related_sf"/>
</dbReference>
<accession>A0A378TCS2</accession>
<comment type="similarity">
    <text evidence="2">Belongs to the TspO/BZRP family.</text>
</comment>
<proteinExistence type="inferred from homology"/>
<evidence type="ECO:0000256" key="1">
    <source>
        <dbReference type="ARBA" id="ARBA00004141"/>
    </source>
</evidence>
<dbReference type="FunFam" id="1.20.1260.100:FF:000001">
    <property type="entry name" value="translocator protein 2"/>
    <property type="match status" value="1"/>
</dbReference>
<keyword evidence="4" id="KW-1133">Transmembrane helix</keyword>
<dbReference type="GO" id="GO:0033013">
    <property type="term" value="P:tetrapyrrole metabolic process"/>
    <property type="evidence" value="ECO:0007669"/>
    <property type="project" value="UniProtKB-ARBA"/>
</dbReference>
<dbReference type="PANTHER" id="PTHR10057:SF0">
    <property type="entry name" value="TRANSLOCATOR PROTEIN"/>
    <property type="match status" value="1"/>
</dbReference>
<keyword evidence="3" id="KW-0812">Transmembrane</keyword>
<dbReference type="Pfam" id="PF03073">
    <property type="entry name" value="TspO_MBR"/>
    <property type="match status" value="1"/>
</dbReference>
<dbReference type="CDD" id="cd15904">
    <property type="entry name" value="TSPO_MBR"/>
    <property type="match status" value="1"/>
</dbReference>
<dbReference type="Proteomes" id="UP000254978">
    <property type="component" value="Unassembled WGS sequence"/>
</dbReference>
<dbReference type="InterPro" id="IPR004307">
    <property type="entry name" value="TspO_MBR"/>
</dbReference>
<keyword evidence="5" id="KW-0472">Membrane</keyword>
<evidence type="ECO:0000256" key="3">
    <source>
        <dbReference type="ARBA" id="ARBA00022692"/>
    </source>
</evidence>
<organism evidence="6 7">
    <name type="scientific">Mycolicibacterium tokaiense</name>
    <dbReference type="NCBI Taxonomy" id="39695"/>
    <lineage>
        <taxon>Bacteria</taxon>
        <taxon>Bacillati</taxon>
        <taxon>Actinomycetota</taxon>
        <taxon>Actinomycetes</taxon>
        <taxon>Mycobacteriales</taxon>
        <taxon>Mycobacteriaceae</taxon>
        <taxon>Mycolicibacterium</taxon>
    </lineage>
</organism>
<evidence type="ECO:0000313" key="6">
    <source>
        <dbReference type="EMBL" id="STZ58430.1"/>
    </source>
</evidence>
<name>A0A378TCS2_9MYCO</name>
<comment type="subcellular location">
    <subcellularLocation>
        <location evidence="1">Membrane</location>
        <topology evidence="1">Multi-pass membrane protein</topology>
    </subcellularLocation>
</comment>
<dbReference type="GO" id="GO:0016020">
    <property type="term" value="C:membrane"/>
    <property type="evidence" value="ECO:0007669"/>
    <property type="project" value="UniProtKB-SubCell"/>
</dbReference>
<keyword evidence="7" id="KW-1185">Reference proteome</keyword>
<evidence type="ECO:0000256" key="5">
    <source>
        <dbReference type="ARBA" id="ARBA00023136"/>
    </source>
</evidence>
<gene>
    <name evidence="6" type="ORF">NCTC10821_01942</name>
</gene>
<protein>
    <submittedName>
        <fullName evidence="6">Tryptophan-rich sensory protein</fullName>
    </submittedName>
</protein>
<dbReference type="Gene3D" id="1.20.1260.100">
    <property type="entry name" value="TspO/MBR protein"/>
    <property type="match status" value="1"/>
</dbReference>
<dbReference type="PIRSF" id="PIRSF005859">
    <property type="entry name" value="PBR"/>
    <property type="match status" value="1"/>
</dbReference>
<evidence type="ECO:0000256" key="2">
    <source>
        <dbReference type="ARBA" id="ARBA00007524"/>
    </source>
</evidence>
<evidence type="ECO:0000256" key="4">
    <source>
        <dbReference type="ARBA" id="ARBA00022989"/>
    </source>
</evidence>
<dbReference type="EMBL" id="UGQT01000001">
    <property type="protein sequence ID" value="STZ58430.1"/>
    <property type="molecule type" value="Genomic_DNA"/>
</dbReference>
<evidence type="ECO:0000313" key="7">
    <source>
        <dbReference type="Proteomes" id="UP000254978"/>
    </source>
</evidence>
<dbReference type="PANTHER" id="PTHR10057">
    <property type="entry name" value="PERIPHERAL-TYPE BENZODIAZEPINE RECEPTOR"/>
    <property type="match status" value="1"/>
</dbReference>
<sequence length="169" mass="17860">MLALRRTTVETMPSRTLLATGLGTAAAAVIGSIASKAGVETWYPTVRKPRYVPPNVVFPIAWTSLYTDIAVTSAATIDRLRARDAAAAKGYTAALGLNLVLNAGWSWLFFKAHKLGPSAVAAGALAVSSADLARRTAQVSPAAGLALAPYPLWCTFATVMSTDIWRLNR</sequence>
<reference evidence="6 7" key="1">
    <citation type="submission" date="2018-06" db="EMBL/GenBank/DDBJ databases">
        <authorList>
            <consortium name="Pathogen Informatics"/>
            <person name="Doyle S."/>
        </authorList>
    </citation>
    <scope>NUCLEOTIDE SEQUENCE [LARGE SCALE GENOMIC DNA]</scope>
    <source>
        <strain evidence="6 7">NCTC10821</strain>
    </source>
</reference>